<dbReference type="EMBL" id="DWYY01000047">
    <property type="protein sequence ID" value="HJA92367.1"/>
    <property type="molecule type" value="Genomic_DNA"/>
</dbReference>
<evidence type="ECO:0000313" key="7">
    <source>
        <dbReference type="Proteomes" id="UP000886858"/>
    </source>
</evidence>
<dbReference type="InterPro" id="IPR012925">
    <property type="entry name" value="TipAS_dom"/>
</dbReference>
<reference evidence="6" key="1">
    <citation type="journal article" date="2021" name="PeerJ">
        <title>Extensive microbial diversity within the chicken gut microbiome revealed by metagenomics and culture.</title>
        <authorList>
            <person name="Gilroy R."/>
            <person name="Ravi A."/>
            <person name="Getino M."/>
            <person name="Pursley I."/>
            <person name="Horton D.L."/>
            <person name="Alikhan N.F."/>
            <person name="Baker D."/>
            <person name="Gharbi K."/>
            <person name="Hall N."/>
            <person name="Watson M."/>
            <person name="Adriaenssens E.M."/>
            <person name="Foster-Nyarko E."/>
            <person name="Jarju S."/>
            <person name="Secka A."/>
            <person name="Antonio M."/>
            <person name="Oren A."/>
            <person name="Chaudhuri R.R."/>
            <person name="La Ragione R."/>
            <person name="Hildebrand F."/>
            <person name="Pallen M.J."/>
        </authorList>
    </citation>
    <scope>NUCLEOTIDE SEQUENCE</scope>
    <source>
        <strain evidence="6">CHK179-7159</strain>
    </source>
</reference>
<dbReference type="SUPFAM" id="SSF46955">
    <property type="entry name" value="Putative DNA-binding domain"/>
    <property type="match status" value="1"/>
</dbReference>
<dbReference type="Gene3D" id="1.10.1660.10">
    <property type="match status" value="1"/>
</dbReference>
<dbReference type="InterPro" id="IPR000551">
    <property type="entry name" value="MerR-type_HTH_dom"/>
</dbReference>
<keyword evidence="1" id="KW-0805">Transcription regulation</keyword>
<dbReference type="SUPFAM" id="SSF89082">
    <property type="entry name" value="Antibiotic binding domain of TipA-like multidrug resistance regulators"/>
    <property type="match status" value="1"/>
</dbReference>
<sequence>MMTVKEVSRLTGVSVRTLQYYDRIGLLHPAGYTESGYRLYDDAALETLQQILLFRELEFPLKQISQIIHAPDFDRNRALEQQITMLQMKKEHLENLILFARGIQLTGVRNMDFKAFDTSRLDEYAEQARKQWGQTPAWQEFEEKSRGRNGEAENAVAAGLMLILEEIGKQKRQGLSAKAPGVQALVKRLQNYITEHYYQCTPEILAGLGKMYACGGDFTVNIDRACGEGTAVFAGEAIAVYCEGETGEE</sequence>
<accession>A0A9D2KYC9</accession>
<dbReference type="PANTHER" id="PTHR30204">
    <property type="entry name" value="REDOX-CYCLING DRUG-SENSING TRANSCRIPTIONAL ACTIVATOR SOXR"/>
    <property type="match status" value="1"/>
</dbReference>
<proteinExistence type="predicted"/>
<keyword evidence="3" id="KW-0010">Activator</keyword>
<comment type="caution">
    <text evidence="6">The sequence shown here is derived from an EMBL/GenBank/DDBJ whole genome shotgun (WGS) entry which is preliminary data.</text>
</comment>
<dbReference type="GO" id="GO:0003677">
    <property type="term" value="F:DNA binding"/>
    <property type="evidence" value="ECO:0007669"/>
    <property type="project" value="UniProtKB-KW"/>
</dbReference>
<dbReference type="PRINTS" id="PR00040">
    <property type="entry name" value="HTHMERR"/>
</dbReference>
<dbReference type="Gene3D" id="1.10.490.50">
    <property type="entry name" value="Antibiotic binding domain of TipA-like multidrug resistance regulators"/>
    <property type="match status" value="1"/>
</dbReference>
<dbReference type="CDD" id="cd01106">
    <property type="entry name" value="HTH_TipAL-Mta"/>
    <property type="match status" value="1"/>
</dbReference>
<evidence type="ECO:0000259" key="5">
    <source>
        <dbReference type="PROSITE" id="PS50937"/>
    </source>
</evidence>
<dbReference type="PANTHER" id="PTHR30204:SF90">
    <property type="entry name" value="HTH-TYPE TRANSCRIPTIONAL ACTIVATOR MTA"/>
    <property type="match status" value="1"/>
</dbReference>
<dbReference type="InterPro" id="IPR009061">
    <property type="entry name" value="DNA-bd_dom_put_sf"/>
</dbReference>
<dbReference type="Proteomes" id="UP000886858">
    <property type="component" value="Unassembled WGS sequence"/>
</dbReference>
<reference evidence="6" key="2">
    <citation type="submission" date="2021-04" db="EMBL/GenBank/DDBJ databases">
        <authorList>
            <person name="Gilroy R."/>
        </authorList>
    </citation>
    <scope>NUCLEOTIDE SEQUENCE</scope>
    <source>
        <strain evidence="6">CHK179-7159</strain>
    </source>
</reference>
<dbReference type="PROSITE" id="PS50937">
    <property type="entry name" value="HTH_MERR_2"/>
    <property type="match status" value="1"/>
</dbReference>
<organism evidence="6 7">
    <name type="scientific">Candidatus Eisenbergiella merdipullorum</name>
    <dbReference type="NCBI Taxonomy" id="2838553"/>
    <lineage>
        <taxon>Bacteria</taxon>
        <taxon>Bacillati</taxon>
        <taxon>Bacillota</taxon>
        <taxon>Clostridia</taxon>
        <taxon>Lachnospirales</taxon>
        <taxon>Lachnospiraceae</taxon>
        <taxon>Eisenbergiella</taxon>
    </lineage>
</organism>
<dbReference type="Pfam" id="PF07739">
    <property type="entry name" value="TipAS"/>
    <property type="match status" value="1"/>
</dbReference>
<dbReference type="InterPro" id="IPR036244">
    <property type="entry name" value="TipA-like_antibiotic-bd"/>
</dbReference>
<protein>
    <submittedName>
        <fullName evidence="6">MerR family transcriptional regulator</fullName>
    </submittedName>
</protein>
<evidence type="ECO:0000256" key="2">
    <source>
        <dbReference type="ARBA" id="ARBA00023125"/>
    </source>
</evidence>
<dbReference type="GO" id="GO:0003700">
    <property type="term" value="F:DNA-binding transcription factor activity"/>
    <property type="evidence" value="ECO:0007669"/>
    <property type="project" value="InterPro"/>
</dbReference>
<dbReference type="AlphaFoldDB" id="A0A9D2KYC9"/>
<evidence type="ECO:0000256" key="3">
    <source>
        <dbReference type="ARBA" id="ARBA00023159"/>
    </source>
</evidence>
<evidence type="ECO:0000256" key="4">
    <source>
        <dbReference type="ARBA" id="ARBA00023163"/>
    </source>
</evidence>
<evidence type="ECO:0000256" key="1">
    <source>
        <dbReference type="ARBA" id="ARBA00023015"/>
    </source>
</evidence>
<dbReference type="SMART" id="SM00422">
    <property type="entry name" value="HTH_MERR"/>
    <property type="match status" value="1"/>
</dbReference>
<gene>
    <name evidence="6" type="ORF">H9717_04520</name>
</gene>
<evidence type="ECO:0000313" key="6">
    <source>
        <dbReference type="EMBL" id="HJA92367.1"/>
    </source>
</evidence>
<name>A0A9D2KYC9_9FIRM</name>
<feature type="domain" description="HTH merR-type" evidence="5">
    <location>
        <begin position="1"/>
        <end position="70"/>
    </location>
</feature>
<dbReference type="InterPro" id="IPR047057">
    <property type="entry name" value="MerR_fam"/>
</dbReference>
<dbReference type="Pfam" id="PF13411">
    <property type="entry name" value="MerR_1"/>
    <property type="match status" value="1"/>
</dbReference>
<keyword evidence="2" id="KW-0238">DNA-binding</keyword>
<keyword evidence="4" id="KW-0804">Transcription</keyword>